<dbReference type="HOGENOM" id="CLU_033573_0_0_1"/>
<proteinExistence type="predicted"/>
<dbReference type="GeneID" id="14494936"/>
<feature type="compositionally biased region" description="Polar residues" evidence="4">
    <location>
        <begin position="133"/>
        <end position="143"/>
    </location>
</feature>
<evidence type="ECO:0000313" key="6">
    <source>
        <dbReference type="EMBL" id="CCH59956.1"/>
    </source>
</evidence>
<evidence type="ECO:0000256" key="3">
    <source>
        <dbReference type="ARBA" id="ARBA00023187"/>
    </source>
</evidence>
<name>I2H0Q4_HENB6</name>
<dbReference type="CDD" id="cd12232">
    <property type="entry name" value="RRM3_U2AF65"/>
    <property type="match status" value="1"/>
</dbReference>
<dbReference type="RefSeq" id="XP_004179475.1">
    <property type="nucleotide sequence ID" value="XM_004179427.1"/>
</dbReference>
<evidence type="ECO:0000256" key="1">
    <source>
        <dbReference type="ARBA" id="ARBA00022664"/>
    </source>
</evidence>
<reference evidence="6 7" key="1">
    <citation type="journal article" date="2011" name="Proc. Natl. Acad. Sci. U.S.A.">
        <title>Evolutionary erosion of yeast sex chromosomes by mating-type switching accidents.</title>
        <authorList>
            <person name="Gordon J.L."/>
            <person name="Armisen D."/>
            <person name="Proux-Wera E."/>
            <person name="Oheigeartaigh S.S."/>
            <person name="Byrne K.P."/>
            <person name="Wolfe K.H."/>
        </authorList>
    </citation>
    <scope>NUCLEOTIDE SEQUENCE [LARGE SCALE GENOMIC DNA]</scope>
    <source>
        <strain evidence="7">ATCC 34711 / CBS 6284 / DSM 70876 / NBRC 10599 / NRRL Y-10934 / UCD 77-7</strain>
    </source>
</reference>
<dbReference type="OrthoDB" id="10266058at2759"/>
<gene>
    <name evidence="6" type="primary">TBLA0C01410</name>
    <name evidence="6" type="ORF">TBLA_0C01410</name>
</gene>
<feature type="compositionally biased region" description="Low complexity" evidence="4">
    <location>
        <begin position="1"/>
        <end position="51"/>
    </location>
</feature>
<evidence type="ECO:0000313" key="7">
    <source>
        <dbReference type="Proteomes" id="UP000002866"/>
    </source>
</evidence>
<feature type="compositionally biased region" description="Low complexity" evidence="4">
    <location>
        <begin position="166"/>
        <end position="176"/>
    </location>
</feature>
<keyword evidence="1" id="KW-0507">mRNA processing</keyword>
<feature type="compositionally biased region" description="Low complexity" evidence="4">
    <location>
        <begin position="144"/>
        <end position="154"/>
    </location>
</feature>
<feature type="compositionally biased region" description="Basic and acidic residues" evidence="4">
    <location>
        <begin position="52"/>
        <end position="98"/>
    </location>
</feature>
<organism evidence="6 7">
    <name type="scientific">Henningerozyma blattae (strain ATCC 34711 / CBS 6284 / DSM 70876 / NBRC 10599 / NRRL Y-10934 / UCD 77-7)</name>
    <name type="common">Yeast</name>
    <name type="synonym">Tetrapisispora blattae</name>
    <dbReference type="NCBI Taxonomy" id="1071380"/>
    <lineage>
        <taxon>Eukaryota</taxon>
        <taxon>Fungi</taxon>
        <taxon>Dikarya</taxon>
        <taxon>Ascomycota</taxon>
        <taxon>Saccharomycotina</taxon>
        <taxon>Saccharomycetes</taxon>
        <taxon>Saccharomycetales</taxon>
        <taxon>Saccharomycetaceae</taxon>
        <taxon>Henningerozyma</taxon>
    </lineage>
</organism>
<feature type="region of interest" description="Disordered" evidence="4">
    <location>
        <begin position="1"/>
        <end position="176"/>
    </location>
</feature>
<feature type="compositionally biased region" description="Polar residues" evidence="4">
    <location>
        <begin position="99"/>
        <end position="123"/>
    </location>
</feature>
<keyword evidence="7" id="KW-1185">Reference proteome</keyword>
<dbReference type="OMA" id="FIWQRPG"/>
<dbReference type="InterPro" id="IPR012677">
    <property type="entry name" value="Nucleotide-bd_a/b_plait_sf"/>
</dbReference>
<dbReference type="eggNOG" id="KOG0120">
    <property type="taxonomic scope" value="Eukaryota"/>
</dbReference>
<evidence type="ECO:0000256" key="2">
    <source>
        <dbReference type="ARBA" id="ARBA00022884"/>
    </source>
</evidence>
<accession>I2H0Q4</accession>
<evidence type="ECO:0000256" key="4">
    <source>
        <dbReference type="SAM" id="MobiDB-lite"/>
    </source>
</evidence>
<dbReference type="AlphaFoldDB" id="I2H0Q4"/>
<dbReference type="FunCoup" id="I2H0Q4">
    <property type="interactions" value="194"/>
</dbReference>
<dbReference type="Proteomes" id="UP000002866">
    <property type="component" value="Chromosome 3"/>
</dbReference>
<dbReference type="GO" id="GO:0006397">
    <property type="term" value="P:mRNA processing"/>
    <property type="evidence" value="ECO:0007669"/>
    <property type="project" value="UniProtKB-KW"/>
</dbReference>
<keyword evidence="2" id="KW-0694">RNA-binding</keyword>
<dbReference type="SUPFAM" id="SSF54928">
    <property type="entry name" value="RNA-binding domain, RBD"/>
    <property type="match status" value="1"/>
</dbReference>
<keyword evidence="3" id="KW-0508">mRNA splicing</keyword>
<evidence type="ECO:0000259" key="5">
    <source>
        <dbReference type="SMART" id="SM00361"/>
    </source>
</evidence>
<dbReference type="STRING" id="1071380.I2H0Q4"/>
<dbReference type="InParanoid" id="I2H0Q4"/>
<dbReference type="Gene3D" id="3.30.70.330">
    <property type="match status" value="1"/>
</dbReference>
<dbReference type="KEGG" id="tbl:TBLA_0C01410"/>
<dbReference type="GO" id="GO:0003723">
    <property type="term" value="F:RNA binding"/>
    <property type="evidence" value="ECO:0007669"/>
    <property type="project" value="UniProtKB-KW"/>
</dbReference>
<dbReference type="InterPro" id="IPR003954">
    <property type="entry name" value="RRM_euk-type"/>
</dbReference>
<feature type="domain" description="RNA recognition motif" evidence="5">
    <location>
        <begin position="481"/>
        <end position="568"/>
    </location>
</feature>
<dbReference type="InterPro" id="IPR035979">
    <property type="entry name" value="RBD_domain_sf"/>
</dbReference>
<dbReference type="EMBL" id="HE806318">
    <property type="protein sequence ID" value="CCH59956.1"/>
    <property type="molecule type" value="Genomic_DNA"/>
</dbReference>
<dbReference type="PANTHER" id="PTHR23139">
    <property type="entry name" value="RNA-BINDING PROTEIN"/>
    <property type="match status" value="1"/>
</dbReference>
<sequence>MAGPSSANASSDSRNTTTNTSYNNNRNLDYYNNRNQSYDNNNKNSKSNSSNDVRKDPRRINSRRDYQRKEDSRGDNSYKHITPRNDARRDIRERDRDQFTNVSQAKRQRTSVNHYNKTSYNRNLNDDRGGRYQLNNTRYNQHRNNGNNSYNIYNKRGSAPNSQYKQQHQNTGNNGNQNMIVLNRMKPTKWDITPPGFEKVPAERAKLSGLFPKPGEPRKLNHDLLNKILKENGMVGNRRIQILFDNSTNQNAYYSKFNNKLIISNLISNNQDELINLIRDLISPYETNSDSSLPSTEFNIFPQYNSNDNLFYLVITFSTAAAATITLATQSYFKSTYNYLSSSVWNRPAGYVQQLDPLDKLCGPNVIAIQDLSATTAGTEDDIRSYLKLFGIEANLIKSIYLNNNKTFTGCSLVEIPTNNNNSVTNVLSASIKENLSNLSWFELNKNTFDESRYQKVSDFNFQNLPKLVVDNTSTSSSNVLLLMNCVDPLDLKSDSFVEEIQATLKYSLENVSEIKIKKPDIDYRLNFDNISEGIGNIYIKFNSAEDATNAMNKISGKKFNDRTILCAYINERDFDMVGVLF</sequence>
<dbReference type="GO" id="GO:0008380">
    <property type="term" value="P:RNA splicing"/>
    <property type="evidence" value="ECO:0007669"/>
    <property type="project" value="UniProtKB-KW"/>
</dbReference>
<protein>
    <recommendedName>
        <fullName evidence="5">RNA recognition motif domain-containing protein</fullName>
    </recommendedName>
</protein>
<dbReference type="SMART" id="SM00361">
    <property type="entry name" value="RRM_1"/>
    <property type="match status" value="1"/>
</dbReference>